<feature type="binding site" evidence="8">
    <location>
        <position position="306"/>
    </location>
    <ligand>
        <name>Na(+)</name>
        <dbReference type="ChEBI" id="CHEBI:29101"/>
        <label>1</label>
    </ligand>
</feature>
<dbReference type="PROSITE" id="PS00610">
    <property type="entry name" value="NA_NEUROTRAN_SYMP_1"/>
    <property type="match status" value="1"/>
</dbReference>
<reference evidence="12 13" key="1">
    <citation type="journal article" date="2013" name="Nature">
        <title>Insights into bilaterian evolution from three spiralian genomes.</title>
        <authorList>
            <person name="Simakov O."/>
            <person name="Marletaz F."/>
            <person name="Cho S.J."/>
            <person name="Edsinger-Gonzales E."/>
            <person name="Havlak P."/>
            <person name="Hellsten U."/>
            <person name="Kuo D.H."/>
            <person name="Larsson T."/>
            <person name="Lv J."/>
            <person name="Arendt D."/>
            <person name="Savage R."/>
            <person name="Osoegawa K."/>
            <person name="de Jong P."/>
            <person name="Grimwood J."/>
            <person name="Chapman J.A."/>
            <person name="Shapiro H."/>
            <person name="Aerts A."/>
            <person name="Otillar R.P."/>
            <person name="Terry A.Y."/>
            <person name="Boore J.L."/>
            <person name="Grigoriev I.V."/>
            <person name="Lindberg D.R."/>
            <person name="Seaver E.C."/>
            <person name="Weisblat D.A."/>
            <person name="Putnam N.H."/>
            <person name="Rokhsar D.S."/>
        </authorList>
    </citation>
    <scope>NUCLEOTIDE SEQUENCE [LARGE SCALE GENOMIC DNA]</scope>
</reference>
<keyword evidence="8" id="KW-0479">Metal-binding</keyword>
<organism evidence="12 13">
    <name type="scientific">Lottia gigantea</name>
    <name type="common">Giant owl limpet</name>
    <dbReference type="NCBI Taxonomy" id="225164"/>
    <lineage>
        <taxon>Eukaryota</taxon>
        <taxon>Metazoa</taxon>
        <taxon>Spiralia</taxon>
        <taxon>Lophotrochozoa</taxon>
        <taxon>Mollusca</taxon>
        <taxon>Gastropoda</taxon>
        <taxon>Patellogastropoda</taxon>
        <taxon>Lottioidea</taxon>
        <taxon>Lottiidae</taxon>
        <taxon>Lottia</taxon>
    </lineage>
</organism>
<feature type="binding site" evidence="8">
    <location>
        <position position="47"/>
    </location>
    <ligand>
        <name>Na(+)</name>
        <dbReference type="ChEBI" id="CHEBI:29101"/>
        <label>1</label>
    </ligand>
</feature>
<keyword evidence="6 11" id="KW-0472">Membrane</keyword>
<keyword evidence="3 9" id="KW-0813">Transport</keyword>
<feature type="transmembrane region" description="Helical" evidence="11">
    <location>
        <begin position="432"/>
        <end position="450"/>
    </location>
</feature>
<gene>
    <name evidence="12" type="ORF">LOTGIDRAFT_126022</name>
</gene>
<keyword evidence="13" id="KW-1185">Reference proteome</keyword>
<protein>
    <recommendedName>
        <fullName evidence="9">Transporter</fullName>
    </recommendedName>
</protein>
<dbReference type="InterPro" id="IPR037272">
    <property type="entry name" value="SNS_sf"/>
</dbReference>
<dbReference type="OMA" id="ECMAISW"/>
<keyword evidence="7" id="KW-0325">Glycoprotein</keyword>
<evidence type="ECO:0000256" key="2">
    <source>
        <dbReference type="ARBA" id="ARBA00006459"/>
    </source>
</evidence>
<dbReference type="PROSITE" id="PS00754">
    <property type="entry name" value="NA_NEUROTRAN_SYMP_2"/>
    <property type="match status" value="1"/>
</dbReference>
<feature type="transmembrane region" description="Helical" evidence="11">
    <location>
        <begin position="32"/>
        <end position="51"/>
    </location>
</feature>
<evidence type="ECO:0000256" key="9">
    <source>
        <dbReference type="RuleBase" id="RU003732"/>
    </source>
</evidence>
<feature type="transmembrane region" description="Helical" evidence="11">
    <location>
        <begin position="332"/>
        <end position="356"/>
    </location>
</feature>
<evidence type="ECO:0000256" key="11">
    <source>
        <dbReference type="SAM" id="Phobius"/>
    </source>
</evidence>
<dbReference type="PROSITE" id="PS50267">
    <property type="entry name" value="NA_NEUROTRAN_SYMP_3"/>
    <property type="match status" value="1"/>
</dbReference>
<evidence type="ECO:0000256" key="6">
    <source>
        <dbReference type="ARBA" id="ARBA00023136"/>
    </source>
</evidence>
<keyword evidence="9" id="KW-0769">Symport</keyword>
<comment type="similarity">
    <text evidence="2 9">Belongs to the sodium:neurotransmitter symporter (SNF) (TC 2.A.22) family.</text>
</comment>
<dbReference type="GO" id="GO:0005283">
    <property type="term" value="F:amino acid:sodium symporter activity"/>
    <property type="evidence" value="ECO:0007669"/>
    <property type="project" value="TreeGrafter"/>
</dbReference>
<feature type="region of interest" description="Disordered" evidence="10">
    <location>
        <begin position="1"/>
        <end position="21"/>
    </location>
</feature>
<evidence type="ECO:0000256" key="5">
    <source>
        <dbReference type="ARBA" id="ARBA00022989"/>
    </source>
</evidence>
<dbReference type="RefSeq" id="XP_009060823.1">
    <property type="nucleotide sequence ID" value="XM_009062575.1"/>
</dbReference>
<feature type="transmembrane region" description="Helical" evidence="11">
    <location>
        <begin position="63"/>
        <end position="85"/>
    </location>
</feature>
<evidence type="ECO:0000256" key="1">
    <source>
        <dbReference type="ARBA" id="ARBA00004141"/>
    </source>
</evidence>
<keyword evidence="5 11" id="KW-1133">Transmembrane helix</keyword>
<proteinExistence type="inferred from homology"/>
<dbReference type="PANTHER" id="PTHR11616">
    <property type="entry name" value="SODIUM/CHLORIDE DEPENDENT TRANSPORTER"/>
    <property type="match status" value="1"/>
</dbReference>
<dbReference type="GO" id="GO:0005886">
    <property type="term" value="C:plasma membrane"/>
    <property type="evidence" value="ECO:0007669"/>
    <property type="project" value="TreeGrafter"/>
</dbReference>
<feature type="transmembrane region" description="Helical" evidence="11">
    <location>
        <begin position="106"/>
        <end position="133"/>
    </location>
</feature>
<accession>V3ZBM1</accession>
<dbReference type="CTD" id="20232554"/>
<dbReference type="PRINTS" id="PR00176">
    <property type="entry name" value="NANEUSMPORT"/>
</dbReference>
<name>V3ZBM1_LOTGI</name>
<dbReference type="OrthoDB" id="6065466at2759"/>
<dbReference type="HOGENOM" id="CLU_006855_9_6_1"/>
<comment type="subcellular location">
    <subcellularLocation>
        <location evidence="1">Membrane</location>
        <topology evidence="1">Multi-pass membrane protein</topology>
    </subcellularLocation>
</comment>
<evidence type="ECO:0000256" key="3">
    <source>
        <dbReference type="ARBA" id="ARBA00022448"/>
    </source>
</evidence>
<keyword evidence="8" id="KW-0915">Sodium</keyword>
<feature type="binding site" evidence="8">
    <location>
        <position position="40"/>
    </location>
    <ligand>
        <name>Na(+)</name>
        <dbReference type="ChEBI" id="CHEBI:29101"/>
        <label>1</label>
    </ligand>
</feature>
<dbReference type="SUPFAM" id="SSF161070">
    <property type="entry name" value="SNF-like"/>
    <property type="match status" value="1"/>
</dbReference>
<dbReference type="NCBIfam" id="NF037979">
    <property type="entry name" value="Na_transp"/>
    <property type="match status" value="1"/>
</dbReference>
<feature type="transmembrane region" description="Helical" evidence="11">
    <location>
        <begin position="250"/>
        <end position="267"/>
    </location>
</feature>
<evidence type="ECO:0000256" key="10">
    <source>
        <dbReference type="SAM" id="MobiDB-lite"/>
    </source>
</evidence>
<dbReference type="EMBL" id="KB202685">
    <property type="protein sequence ID" value="ESO88413.1"/>
    <property type="molecule type" value="Genomic_DNA"/>
</dbReference>
<feature type="transmembrane region" description="Helical" evidence="11">
    <location>
        <begin position="508"/>
        <end position="532"/>
    </location>
</feature>
<dbReference type="AlphaFoldDB" id="V3ZBM1"/>
<feature type="transmembrane region" description="Helical" evidence="11">
    <location>
        <begin position="470"/>
        <end position="487"/>
    </location>
</feature>
<evidence type="ECO:0000256" key="8">
    <source>
        <dbReference type="PIRSR" id="PIRSR600175-1"/>
    </source>
</evidence>
<feature type="transmembrane region" description="Helical" evidence="11">
    <location>
        <begin position="221"/>
        <end position="241"/>
    </location>
</feature>
<feature type="transmembrane region" description="Helical" evidence="11">
    <location>
        <begin position="544"/>
        <end position="566"/>
    </location>
</feature>
<dbReference type="KEGG" id="lgi:LOTGIDRAFT_126022"/>
<dbReference type="GO" id="GO:0046872">
    <property type="term" value="F:metal ion binding"/>
    <property type="evidence" value="ECO:0007669"/>
    <property type="project" value="UniProtKB-KW"/>
</dbReference>
<evidence type="ECO:0000313" key="13">
    <source>
        <dbReference type="Proteomes" id="UP000030746"/>
    </source>
</evidence>
<dbReference type="GO" id="GO:0089718">
    <property type="term" value="P:amino acid import across plasma membrane"/>
    <property type="evidence" value="ECO:0007669"/>
    <property type="project" value="TreeGrafter"/>
</dbReference>
<dbReference type="Proteomes" id="UP000030746">
    <property type="component" value="Unassembled WGS sequence"/>
</dbReference>
<dbReference type="Pfam" id="PF00209">
    <property type="entry name" value="SNF"/>
    <property type="match status" value="1"/>
</dbReference>
<feature type="binding site" evidence="8">
    <location>
        <position position="43"/>
    </location>
    <ligand>
        <name>Na(+)</name>
        <dbReference type="ChEBI" id="CHEBI:29101"/>
        <label>1</label>
    </ligand>
</feature>
<feature type="transmembrane region" description="Helical" evidence="11">
    <location>
        <begin position="299"/>
        <end position="320"/>
    </location>
</feature>
<dbReference type="PANTHER" id="PTHR11616:SF321">
    <property type="entry name" value="SODIUM-DEPENDENT NUTRIENT AMINO ACID TRANSPORTER 1-RELATED"/>
    <property type="match status" value="1"/>
</dbReference>
<evidence type="ECO:0000313" key="12">
    <source>
        <dbReference type="EMBL" id="ESO88413.1"/>
    </source>
</evidence>
<evidence type="ECO:0000256" key="7">
    <source>
        <dbReference type="ARBA" id="ARBA00023180"/>
    </source>
</evidence>
<sequence>MVGYLSDLTISSSDEDSSEDDNKVRGHWNSRLDFVLSCLGYIVGLGNVWRFPYLVYRNGGGAFFIPYLIMLIFCGIPMVYMELAFGQYASLGPITIWRAVPLFKGVGYGMVLVSMVVAVYYNVVTAWAAYYLFTSMTSVLPWESCNNSWNTENNILCTSILRNCSLYNDTEVIPCIKELQTIFSDSVINPLYTHNKTSPSEEYFYRSVLNVSTGLQELGEIRWQLALCLLMCWTIIFLSLLKGIQISGKISYAVVSFPYIIIIILLIRGMTMDGSLDGIKFYVTPKWELLQHPRVWGDAATQVFFSLSVCWGGLTTLASYNKFHNNIYRDTILVCLGDTLMSVLAGFAVFASIGVLGKELGTSVDNVIQSDVGLTFIVYPAAIVSFPVAPLWSILFFLMIVMMGLSTLFTSVETIVTAIVDENIKILHKKRVVILSIVCLSAFLLGLPLTTQGGLYILQLMDGFAGGFPPMVNAVFMGVAIGWTYGVKQFCRDISHMIGITVSWWWRTMWYGVSPIITLFILIFSAVGYIPLHREFDDIRYPQWAEIVGFLLVALCIVPVPAWIIIRLATIKGSLIQKFKMLCQPERDWGPALEKHWKYAEYYPAVNAQNFPELDSSPITTITGTFLVSIPVTIRIISK</sequence>
<keyword evidence="4 9" id="KW-0812">Transmembrane</keyword>
<evidence type="ECO:0000256" key="4">
    <source>
        <dbReference type="ARBA" id="ARBA00022692"/>
    </source>
</evidence>
<dbReference type="GeneID" id="20232554"/>
<dbReference type="InterPro" id="IPR000175">
    <property type="entry name" value="Na/ntran_symport"/>
</dbReference>